<evidence type="ECO:0000313" key="3">
    <source>
        <dbReference type="WBParaSite" id="SSTP_0000391300.1"/>
    </source>
</evidence>
<accession>A0A0K0E342</accession>
<dbReference type="WBParaSite" id="SSTP_0000391300.1">
    <property type="protein sequence ID" value="SSTP_0000391300.1"/>
    <property type="gene ID" value="SSTP_0000391300"/>
</dbReference>
<feature type="transmembrane region" description="Helical" evidence="1">
    <location>
        <begin position="224"/>
        <end position="249"/>
    </location>
</feature>
<dbReference type="Proteomes" id="UP000035681">
    <property type="component" value="Unplaced"/>
</dbReference>
<evidence type="ECO:0000313" key="4">
    <source>
        <dbReference type="WBParaSite" id="TCONS_00008254.p1"/>
    </source>
</evidence>
<evidence type="ECO:0000313" key="2">
    <source>
        <dbReference type="Proteomes" id="UP000035681"/>
    </source>
</evidence>
<proteinExistence type="predicted"/>
<keyword evidence="2" id="KW-1185">Reference proteome</keyword>
<keyword evidence="1" id="KW-0812">Transmembrane</keyword>
<feature type="transmembrane region" description="Helical" evidence="1">
    <location>
        <begin position="128"/>
        <end position="147"/>
    </location>
</feature>
<organism evidence="3">
    <name type="scientific">Strongyloides stercoralis</name>
    <name type="common">Threadworm</name>
    <dbReference type="NCBI Taxonomy" id="6248"/>
    <lineage>
        <taxon>Eukaryota</taxon>
        <taxon>Metazoa</taxon>
        <taxon>Ecdysozoa</taxon>
        <taxon>Nematoda</taxon>
        <taxon>Chromadorea</taxon>
        <taxon>Rhabditida</taxon>
        <taxon>Tylenchina</taxon>
        <taxon>Panagrolaimomorpha</taxon>
        <taxon>Strongyloidoidea</taxon>
        <taxon>Strongyloididae</taxon>
        <taxon>Strongyloides</taxon>
    </lineage>
</organism>
<keyword evidence="1" id="KW-0472">Membrane</keyword>
<protein>
    <submittedName>
        <fullName evidence="4">G-protein coupled receptors family 1 profile domain-containing protein</fullName>
    </submittedName>
    <submittedName>
        <fullName evidence="3">G_PROTEIN_RECEP_F1_2 domain-containing protein</fullName>
    </submittedName>
</protein>
<feature type="transmembrane region" description="Helical" evidence="1">
    <location>
        <begin position="49"/>
        <end position="75"/>
    </location>
</feature>
<dbReference type="WBParaSite" id="TCONS_00008254.p1">
    <property type="protein sequence ID" value="TCONS_00008254.p1"/>
    <property type="gene ID" value="XLOC_006212"/>
</dbReference>
<feature type="transmembrane region" description="Helical" evidence="1">
    <location>
        <begin position="87"/>
        <end position="108"/>
    </location>
</feature>
<dbReference type="AlphaFoldDB" id="A0A0K0E342"/>
<feature type="transmembrane region" description="Helical" evidence="1">
    <location>
        <begin position="182"/>
        <end position="203"/>
    </location>
</feature>
<name>A0A0K0E342_STRER</name>
<evidence type="ECO:0000256" key="1">
    <source>
        <dbReference type="SAM" id="Phobius"/>
    </source>
</evidence>
<keyword evidence="1" id="KW-1133">Transmembrane helix</keyword>
<feature type="transmembrane region" description="Helical" evidence="1">
    <location>
        <begin position="12"/>
        <end position="37"/>
    </location>
</feature>
<reference evidence="3" key="1">
    <citation type="submission" date="2015-08" db="UniProtKB">
        <authorList>
            <consortium name="WormBaseParasite"/>
        </authorList>
    </citation>
    <scope>IDENTIFICATION</scope>
</reference>
<feature type="transmembrane region" description="Helical" evidence="1">
    <location>
        <begin position="261"/>
        <end position="278"/>
    </location>
</feature>
<sequence>MQIISLEIKNLIYFFGFSTIGICIVLIFLQITMLIALLRKINLLLKNYIFIIITWIVFFELLQQIILLIGGIFYVTFTKPPIIIERALGAILGSSYIFIAILQLYLSVTRLNTFFNYSKINNKLNKKIFYKSLLILSAIYICLIIFYSTDQFRINISITECGWYFWENKENYYRLYHIDATVYLLLCLLTLIFFISIIIKVFYDKKKTLNSKTIYGKYFIELRLSIQAIIHFTFTAILQLFFVYGRVWFPYDRNLFRNLNLAWTLSTGCTTISNLIFLRDIRILFFQLFFCYKKKLSKAHKSTKIKMISKNIEEQDKKNGLYNCNQNDIINNITTTS</sequence>